<dbReference type="PROSITE" id="PS51330">
    <property type="entry name" value="DHFR_2"/>
    <property type="match status" value="1"/>
</dbReference>
<dbReference type="PANTHER" id="PTHR48069">
    <property type="entry name" value="DIHYDROFOLATE REDUCTASE"/>
    <property type="match status" value="1"/>
</dbReference>
<organism evidence="11 12">
    <name type="scientific">Ectothiorhodospira mobilis</name>
    <dbReference type="NCBI Taxonomy" id="195064"/>
    <lineage>
        <taxon>Bacteria</taxon>
        <taxon>Pseudomonadati</taxon>
        <taxon>Pseudomonadota</taxon>
        <taxon>Gammaproteobacteria</taxon>
        <taxon>Chromatiales</taxon>
        <taxon>Ectothiorhodospiraceae</taxon>
        <taxon>Ectothiorhodospira</taxon>
    </lineage>
</organism>
<evidence type="ECO:0000256" key="5">
    <source>
        <dbReference type="ARBA" id="ARBA00022857"/>
    </source>
</evidence>
<keyword evidence="12" id="KW-1185">Reference proteome</keyword>
<dbReference type="CDD" id="cd00209">
    <property type="entry name" value="DHFR"/>
    <property type="match status" value="1"/>
</dbReference>
<evidence type="ECO:0000256" key="3">
    <source>
        <dbReference type="ARBA" id="ARBA00012856"/>
    </source>
</evidence>
<dbReference type="EMBL" id="FOUO01000005">
    <property type="protein sequence ID" value="SFM43610.1"/>
    <property type="molecule type" value="Genomic_DNA"/>
</dbReference>
<dbReference type="PROSITE" id="PS00075">
    <property type="entry name" value="DHFR_1"/>
    <property type="match status" value="1"/>
</dbReference>
<evidence type="ECO:0000256" key="9">
    <source>
        <dbReference type="RuleBase" id="RU004474"/>
    </source>
</evidence>
<feature type="domain" description="DHFR" evidence="10">
    <location>
        <begin position="7"/>
        <end position="164"/>
    </location>
</feature>
<dbReference type="InterPro" id="IPR024072">
    <property type="entry name" value="DHFR-like_dom_sf"/>
</dbReference>
<comment type="function">
    <text evidence="7 8">Key enzyme in folate metabolism. Catalyzes an essential reaction for de novo glycine and purine synthesis, and for DNA precursor synthesis.</text>
</comment>
<dbReference type="FunFam" id="3.40.430.10:FF:000001">
    <property type="entry name" value="Dihydrofolate reductase"/>
    <property type="match status" value="1"/>
</dbReference>
<comment type="catalytic activity">
    <reaction evidence="8">
        <text>(6S)-5,6,7,8-tetrahydrofolate + NADP(+) = 7,8-dihydrofolate + NADPH + H(+)</text>
        <dbReference type="Rhea" id="RHEA:15009"/>
        <dbReference type="ChEBI" id="CHEBI:15378"/>
        <dbReference type="ChEBI" id="CHEBI:57451"/>
        <dbReference type="ChEBI" id="CHEBI:57453"/>
        <dbReference type="ChEBI" id="CHEBI:57783"/>
        <dbReference type="ChEBI" id="CHEBI:58349"/>
        <dbReference type="EC" id="1.5.1.3"/>
    </reaction>
</comment>
<dbReference type="PANTHER" id="PTHR48069:SF3">
    <property type="entry name" value="DIHYDROFOLATE REDUCTASE"/>
    <property type="match status" value="1"/>
</dbReference>
<sequence>MNAPEPLLTVVVAMDRNRLIGAAGGLPWHLPADLAHFKRLTLDGTLLMGRRTFESIGRPLPRRRSIVVSRDPDYRAEGCTVVSSPEAGIAAAAPAAEVFLIGGADLFAQLLPRCRRIQLTEIHHAFEGDTWMPPFGPGWRETARASHAADAGNPYPYSFVTLERD</sequence>
<dbReference type="InterPro" id="IPR012259">
    <property type="entry name" value="DHFR"/>
</dbReference>
<keyword evidence="6 8" id="KW-0560">Oxidoreductase</keyword>
<dbReference type="Gene3D" id="3.40.430.10">
    <property type="entry name" value="Dihydrofolate Reductase, subunit A"/>
    <property type="match status" value="1"/>
</dbReference>
<dbReference type="RefSeq" id="WP_090484409.1">
    <property type="nucleotide sequence ID" value="NZ_FOUO01000005.1"/>
</dbReference>
<proteinExistence type="inferred from homology"/>
<protein>
    <recommendedName>
        <fullName evidence="3 8">Dihydrofolate reductase</fullName>
        <ecNumber evidence="3 8">1.5.1.3</ecNumber>
    </recommendedName>
</protein>
<evidence type="ECO:0000259" key="10">
    <source>
        <dbReference type="PROSITE" id="PS51330"/>
    </source>
</evidence>
<evidence type="ECO:0000313" key="12">
    <source>
        <dbReference type="Proteomes" id="UP000199556"/>
    </source>
</evidence>
<dbReference type="AlphaFoldDB" id="A0A1I4QV71"/>
<dbReference type="GO" id="GO:0004146">
    <property type="term" value="F:dihydrofolate reductase activity"/>
    <property type="evidence" value="ECO:0007669"/>
    <property type="project" value="UniProtKB-EC"/>
</dbReference>
<evidence type="ECO:0000256" key="7">
    <source>
        <dbReference type="ARBA" id="ARBA00025067"/>
    </source>
</evidence>
<evidence type="ECO:0000256" key="1">
    <source>
        <dbReference type="ARBA" id="ARBA00004903"/>
    </source>
</evidence>
<dbReference type="GO" id="GO:0070401">
    <property type="term" value="F:NADP+ binding"/>
    <property type="evidence" value="ECO:0007669"/>
    <property type="project" value="UniProtKB-ARBA"/>
</dbReference>
<gene>
    <name evidence="11" type="ORF">SAMN05421721_105156</name>
</gene>
<evidence type="ECO:0000256" key="2">
    <source>
        <dbReference type="ARBA" id="ARBA00009539"/>
    </source>
</evidence>
<reference evidence="11 12" key="1">
    <citation type="submission" date="2016-10" db="EMBL/GenBank/DDBJ databases">
        <authorList>
            <person name="de Groot N.N."/>
        </authorList>
    </citation>
    <scope>NUCLEOTIDE SEQUENCE [LARGE SCALE GENOMIC DNA]</scope>
    <source>
        <strain evidence="11 12">DSM 4180</strain>
    </source>
</reference>
<dbReference type="STRING" id="195064.SAMN05421721_105156"/>
<evidence type="ECO:0000256" key="6">
    <source>
        <dbReference type="ARBA" id="ARBA00023002"/>
    </source>
</evidence>
<dbReference type="GO" id="GO:0006730">
    <property type="term" value="P:one-carbon metabolic process"/>
    <property type="evidence" value="ECO:0007669"/>
    <property type="project" value="UniProtKB-KW"/>
</dbReference>
<dbReference type="Pfam" id="PF00186">
    <property type="entry name" value="DHFR_1"/>
    <property type="match status" value="1"/>
</dbReference>
<dbReference type="UniPathway" id="UPA00077">
    <property type="reaction ID" value="UER00158"/>
</dbReference>
<dbReference type="PRINTS" id="PR00070">
    <property type="entry name" value="DHFR"/>
</dbReference>
<dbReference type="GO" id="GO:0046654">
    <property type="term" value="P:tetrahydrofolate biosynthetic process"/>
    <property type="evidence" value="ECO:0007669"/>
    <property type="project" value="UniProtKB-UniPathway"/>
</dbReference>
<keyword evidence="4 8" id="KW-0554">One-carbon metabolism</keyword>
<evidence type="ECO:0000256" key="8">
    <source>
        <dbReference type="PIRNR" id="PIRNR000194"/>
    </source>
</evidence>
<evidence type="ECO:0000256" key="4">
    <source>
        <dbReference type="ARBA" id="ARBA00022563"/>
    </source>
</evidence>
<comment type="similarity">
    <text evidence="2 8 9">Belongs to the dihydrofolate reductase family.</text>
</comment>
<keyword evidence="5 8" id="KW-0521">NADP</keyword>
<dbReference type="Proteomes" id="UP000199556">
    <property type="component" value="Unassembled WGS sequence"/>
</dbReference>
<name>A0A1I4QV71_ECTMO</name>
<dbReference type="InterPro" id="IPR017925">
    <property type="entry name" value="DHFR_CS"/>
</dbReference>
<comment type="pathway">
    <text evidence="1 8">Cofactor biosynthesis; tetrahydrofolate biosynthesis; 5,6,7,8-tetrahydrofolate from 7,8-dihydrofolate: step 1/1.</text>
</comment>
<evidence type="ECO:0000313" key="11">
    <source>
        <dbReference type="EMBL" id="SFM43610.1"/>
    </source>
</evidence>
<dbReference type="GO" id="GO:0046452">
    <property type="term" value="P:dihydrofolate metabolic process"/>
    <property type="evidence" value="ECO:0007669"/>
    <property type="project" value="TreeGrafter"/>
</dbReference>
<dbReference type="SUPFAM" id="SSF53597">
    <property type="entry name" value="Dihydrofolate reductase-like"/>
    <property type="match status" value="1"/>
</dbReference>
<dbReference type="PIRSF" id="PIRSF000194">
    <property type="entry name" value="DHFR"/>
    <property type="match status" value="1"/>
</dbReference>
<dbReference type="GO" id="GO:0046655">
    <property type="term" value="P:folic acid metabolic process"/>
    <property type="evidence" value="ECO:0007669"/>
    <property type="project" value="TreeGrafter"/>
</dbReference>
<dbReference type="InterPro" id="IPR001796">
    <property type="entry name" value="DHFR_dom"/>
</dbReference>
<dbReference type="OrthoDB" id="9804315at2"/>
<dbReference type="GO" id="GO:0005829">
    <property type="term" value="C:cytosol"/>
    <property type="evidence" value="ECO:0007669"/>
    <property type="project" value="TreeGrafter"/>
</dbReference>
<dbReference type="EC" id="1.5.1.3" evidence="3 8"/>
<accession>A0A1I4QV71</accession>